<dbReference type="InterPro" id="IPR000792">
    <property type="entry name" value="Tscrpt_reg_LuxR_C"/>
</dbReference>
<name>A0A1H3D5Y3_9BACI</name>
<feature type="modified residue" description="4-aspartylphosphate" evidence="6">
    <location>
        <position position="53"/>
    </location>
</feature>
<dbReference type="Pfam" id="PF00196">
    <property type="entry name" value="GerE"/>
    <property type="match status" value="1"/>
</dbReference>
<keyword evidence="4" id="KW-0238">DNA-binding</keyword>
<dbReference type="PRINTS" id="PR00038">
    <property type="entry name" value="HTHLUXR"/>
</dbReference>
<evidence type="ECO:0000259" key="7">
    <source>
        <dbReference type="PROSITE" id="PS50043"/>
    </source>
</evidence>
<accession>A0A1H3D5Y3</accession>
<evidence type="ECO:0000256" key="4">
    <source>
        <dbReference type="ARBA" id="ARBA00023125"/>
    </source>
</evidence>
<dbReference type="SMART" id="SM00421">
    <property type="entry name" value="HTH_LUXR"/>
    <property type="match status" value="1"/>
</dbReference>
<dbReference type="InterPro" id="IPR036388">
    <property type="entry name" value="WH-like_DNA-bd_sf"/>
</dbReference>
<dbReference type="CDD" id="cd17535">
    <property type="entry name" value="REC_NarL-like"/>
    <property type="match status" value="1"/>
</dbReference>
<dbReference type="Gene3D" id="3.40.50.2300">
    <property type="match status" value="1"/>
</dbReference>
<dbReference type="Pfam" id="PF00072">
    <property type="entry name" value="Response_reg"/>
    <property type="match status" value="1"/>
</dbReference>
<dbReference type="PROSITE" id="PS50110">
    <property type="entry name" value="RESPONSE_REGULATORY"/>
    <property type="match status" value="1"/>
</dbReference>
<keyword evidence="3" id="KW-0805">Transcription regulation</keyword>
<evidence type="ECO:0000256" key="1">
    <source>
        <dbReference type="ARBA" id="ARBA00022553"/>
    </source>
</evidence>
<proteinExistence type="predicted"/>
<sequence>MTNVLIVDDHPAVGMGTKAMIEQNSEMNVDVVENPGEVENLVLNNDYDVLLLDLYMPGMNGIELSKRVKQKRPDVTAIIYTGFDLSTHFNMLVEAEVEGFVSKTASQEQLLTAIRCAMRDEVVIPLHLFRQLRRTEASVSPVRINRTKEEEALFLNEKEQSILKEVSNGFTNKTIAQNLHMSQRSVEYTLTGIFNKLDVRSRTEALYKAQELGLISKAK</sequence>
<evidence type="ECO:0000256" key="3">
    <source>
        <dbReference type="ARBA" id="ARBA00023015"/>
    </source>
</evidence>
<dbReference type="CDD" id="cd06170">
    <property type="entry name" value="LuxR_C_like"/>
    <property type="match status" value="1"/>
</dbReference>
<keyword evidence="5" id="KW-0804">Transcription</keyword>
<reference evidence="9 10" key="1">
    <citation type="submission" date="2016-10" db="EMBL/GenBank/DDBJ databases">
        <authorList>
            <person name="Varghese N."/>
            <person name="Submissions S."/>
        </authorList>
    </citation>
    <scope>NUCLEOTIDE SEQUENCE [LARGE SCALE GENOMIC DNA]</scope>
    <source>
        <strain evidence="9 10">DSM 20748</strain>
    </source>
</reference>
<dbReference type="EMBL" id="FNOS01000002">
    <property type="protein sequence ID" value="SDX61089.1"/>
    <property type="molecule type" value="Genomic_DNA"/>
</dbReference>
<dbReference type="Proteomes" id="UP000198647">
    <property type="component" value="Unassembled WGS sequence"/>
</dbReference>
<keyword evidence="10" id="KW-1185">Reference proteome</keyword>
<evidence type="ECO:0000259" key="8">
    <source>
        <dbReference type="PROSITE" id="PS50110"/>
    </source>
</evidence>
<dbReference type="InterPro" id="IPR058245">
    <property type="entry name" value="NreC/VraR/RcsB-like_REC"/>
</dbReference>
<feature type="domain" description="HTH luxR-type" evidence="7">
    <location>
        <begin position="148"/>
        <end position="213"/>
    </location>
</feature>
<evidence type="ECO:0000313" key="10">
    <source>
        <dbReference type="Proteomes" id="UP000198647"/>
    </source>
</evidence>
<evidence type="ECO:0000256" key="5">
    <source>
        <dbReference type="ARBA" id="ARBA00023163"/>
    </source>
</evidence>
<feature type="domain" description="Response regulatory" evidence="8">
    <location>
        <begin position="3"/>
        <end position="118"/>
    </location>
</feature>
<dbReference type="InterPro" id="IPR011006">
    <property type="entry name" value="CheY-like_superfamily"/>
</dbReference>
<dbReference type="PANTHER" id="PTHR43214">
    <property type="entry name" value="TWO-COMPONENT RESPONSE REGULATOR"/>
    <property type="match status" value="1"/>
</dbReference>
<evidence type="ECO:0000313" key="9">
    <source>
        <dbReference type="EMBL" id="SDX61089.1"/>
    </source>
</evidence>
<dbReference type="Gene3D" id="1.10.10.10">
    <property type="entry name" value="Winged helix-like DNA-binding domain superfamily/Winged helix DNA-binding domain"/>
    <property type="match status" value="1"/>
</dbReference>
<dbReference type="PANTHER" id="PTHR43214:SF1">
    <property type="entry name" value="TRANSCRIPTIONAL REGULATORY PROTEIN COMA"/>
    <property type="match status" value="1"/>
</dbReference>
<evidence type="ECO:0000256" key="6">
    <source>
        <dbReference type="PROSITE-ProRule" id="PRU00169"/>
    </source>
</evidence>
<evidence type="ECO:0000256" key="2">
    <source>
        <dbReference type="ARBA" id="ARBA00023012"/>
    </source>
</evidence>
<dbReference type="InterPro" id="IPR001789">
    <property type="entry name" value="Sig_transdc_resp-reg_receiver"/>
</dbReference>
<dbReference type="PROSITE" id="PS50043">
    <property type="entry name" value="HTH_LUXR_2"/>
    <property type="match status" value="1"/>
</dbReference>
<keyword evidence="2" id="KW-0902">Two-component regulatory system</keyword>
<comment type="caution">
    <text evidence="9">The sequence shown here is derived from an EMBL/GenBank/DDBJ whole genome shotgun (WGS) entry which is preliminary data.</text>
</comment>
<gene>
    <name evidence="9" type="ORF">SAMN04488081_0820</name>
</gene>
<dbReference type="SMART" id="SM00448">
    <property type="entry name" value="REC"/>
    <property type="match status" value="1"/>
</dbReference>
<dbReference type="InterPro" id="IPR039420">
    <property type="entry name" value="WalR-like"/>
</dbReference>
<organism evidence="9 10">
    <name type="scientific">Salimicrobium album</name>
    <dbReference type="NCBI Taxonomy" id="50717"/>
    <lineage>
        <taxon>Bacteria</taxon>
        <taxon>Bacillati</taxon>
        <taxon>Bacillota</taxon>
        <taxon>Bacilli</taxon>
        <taxon>Bacillales</taxon>
        <taxon>Bacillaceae</taxon>
        <taxon>Salimicrobium</taxon>
    </lineage>
</organism>
<protein>
    <submittedName>
        <fullName evidence="9">Two-component system, NarL family, competent response regulator ComA</fullName>
    </submittedName>
</protein>
<dbReference type="SUPFAM" id="SSF52172">
    <property type="entry name" value="CheY-like"/>
    <property type="match status" value="1"/>
</dbReference>
<dbReference type="RefSeq" id="WP_076569762.1">
    <property type="nucleotide sequence ID" value="NZ_FNOS01000002.1"/>
</dbReference>
<keyword evidence="1 6" id="KW-0597">Phosphoprotein</keyword>